<dbReference type="FunFam" id="3.40.605.10:FF:000007">
    <property type="entry name" value="NAD/NADP-dependent betaine aldehyde dehydrogenase"/>
    <property type="match status" value="1"/>
</dbReference>
<comment type="similarity">
    <text evidence="1">Belongs to the aldehyde dehydrogenase family.</text>
</comment>
<evidence type="ECO:0000313" key="4">
    <source>
        <dbReference type="EMBL" id="TCK62047.1"/>
    </source>
</evidence>
<comment type="caution">
    <text evidence="4">The sequence shown here is derived from an EMBL/GenBank/DDBJ whole genome shotgun (WGS) entry which is preliminary data.</text>
</comment>
<evidence type="ECO:0000256" key="1">
    <source>
        <dbReference type="ARBA" id="ARBA00009986"/>
    </source>
</evidence>
<evidence type="ECO:0000259" key="3">
    <source>
        <dbReference type="Pfam" id="PF00171"/>
    </source>
</evidence>
<name>A0A4R1KD78_9BACT</name>
<evidence type="ECO:0000313" key="5">
    <source>
        <dbReference type="Proteomes" id="UP000294614"/>
    </source>
</evidence>
<reference evidence="4 5" key="1">
    <citation type="submission" date="2019-03" db="EMBL/GenBank/DDBJ databases">
        <title>Genomic Encyclopedia of Type Strains, Phase IV (KMG-IV): sequencing the most valuable type-strain genomes for metagenomic binning, comparative biology and taxonomic classification.</title>
        <authorList>
            <person name="Goeker M."/>
        </authorList>
    </citation>
    <scope>NUCLEOTIDE SEQUENCE [LARGE SCALE GENOMIC DNA]</scope>
    <source>
        <strain evidence="4 5">DSM 24984</strain>
    </source>
</reference>
<dbReference type="RefSeq" id="WP_132871798.1">
    <property type="nucleotide sequence ID" value="NZ_JAJUHT010000002.1"/>
</dbReference>
<dbReference type="InterPro" id="IPR016162">
    <property type="entry name" value="Ald_DH_N"/>
</dbReference>
<dbReference type="GO" id="GO:0008911">
    <property type="term" value="F:lactaldehyde dehydrogenase (NAD+) activity"/>
    <property type="evidence" value="ECO:0007669"/>
    <property type="project" value="TreeGrafter"/>
</dbReference>
<dbReference type="PANTHER" id="PTHR42991:SF1">
    <property type="entry name" value="ALDEHYDE DEHYDROGENASE"/>
    <property type="match status" value="1"/>
</dbReference>
<gene>
    <name evidence="4" type="ORF">C8D98_0556</name>
</gene>
<dbReference type="SUPFAM" id="SSF53720">
    <property type="entry name" value="ALDH-like"/>
    <property type="match status" value="1"/>
</dbReference>
<dbReference type="OrthoDB" id="9812625at2"/>
<protein>
    <submittedName>
        <fullName evidence="4">Acyl-CoA reductase-like NAD-dependent aldehyde dehydrogenase</fullName>
    </submittedName>
</protein>
<dbReference type="Gene3D" id="3.40.309.10">
    <property type="entry name" value="Aldehyde Dehydrogenase, Chain A, domain 2"/>
    <property type="match status" value="1"/>
</dbReference>
<dbReference type="PANTHER" id="PTHR42991">
    <property type="entry name" value="ALDEHYDE DEHYDROGENASE"/>
    <property type="match status" value="1"/>
</dbReference>
<dbReference type="Gene3D" id="3.40.605.10">
    <property type="entry name" value="Aldehyde Dehydrogenase, Chain A, domain 1"/>
    <property type="match status" value="1"/>
</dbReference>
<proteinExistence type="inferred from homology"/>
<dbReference type="Pfam" id="PF00171">
    <property type="entry name" value="Aldedh"/>
    <property type="match status" value="1"/>
</dbReference>
<dbReference type="InterPro" id="IPR016163">
    <property type="entry name" value="Ald_DH_C"/>
</dbReference>
<accession>A0A4R1KD78</accession>
<feature type="domain" description="Aldehyde dehydrogenase" evidence="3">
    <location>
        <begin position="12"/>
        <end position="469"/>
    </location>
</feature>
<organism evidence="4 5">
    <name type="scientific">Seleniivibrio woodruffii</name>
    <dbReference type="NCBI Taxonomy" id="1078050"/>
    <lineage>
        <taxon>Bacteria</taxon>
        <taxon>Pseudomonadati</taxon>
        <taxon>Deferribacterota</taxon>
        <taxon>Deferribacteres</taxon>
        <taxon>Deferribacterales</taxon>
        <taxon>Geovibrionaceae</taxon>
        <taxon>Seleniivibrio</taxon>
    </lineage>
</organism>
<dbReference type="FunFam" id="3.40.309.10:FF:000009">
    <property type="entry name" value="Aldehyde dehydrogenase A"/>
    <property type="match status" value="1"/>
</dbReference>
<dbReference type="Proteomes" id="UP000294614">
    <property type="component" value="Unassembled WGS sequence"/>
</dbReference>
<dbReference type="CDD" id="cd07149">
    <property type="entry name" value="ALDH_y4uC"/>
    <property type="match status" value="1"/>
</dbReference>
<evidence type="ECO:0000256" key="2">
    <source>
        <dbReference type="ARBA" id="ARBA00023002"/>
    </source>
</evidence>
<dbReference type="InterPro" id="IPR015590">
    <property type="entry name" value="Aldehyde_DH_dom"/>
</dbReference>
<dbReference type="AlphaFoldDB" id="A0A4R1KD78"/>
<keyword evidence="2" id="KW-0560">Oxidoreductase</keyword>
<keyword evidence="5" id="KW-1185">Reference proteome</keyword>
<dbReference type="EMBL" id="SMGG01000003">
    <property type="protein sequence ID" value="TCK62047.1"/>
    <property type="molecule type" value="Genomic_DNA"/>
</dbReference>
<dbReference type="InterPro" id="IPR016161">
    <property type="entry name" value="Ald_DH/histidinol_DH"/>
</dbReference>
<sequence>MKQYKTLIGGEWVESAKTLEVKNKYNNEVFAAVPVADEKETQRAIDIAEEAFKTFRKCPAHKRSEILEKTSDIILRRKEEIAEIISKEAGKAWKFSMNEVYRSAETFKFAAEEAKRVHGETIPVDASAFGENRVGYYIKEPLGVIGAITPFNFPLNLVAHKVAPAIATGNTVVLKPASSTPLSSIILAEIMEEAGLPAGVLNVVIGSGGTVGDTIVASPKCKKITFTGSPGVGDQIIKKAGIKKVTLELGNNSATIIEADADVEKAAARCVVSAFSNSGQVCISLQRIYVNRAIADEFSKVFVEKTKALVVGDPMDPKCDVGPMIDGKELKRIDEWVQEAVAQGAVLAAGGKVVGNVFEPTVLTNVTEDMKVMCMETFAPVVSIVAYDDFSEVIQRVNHSDFGLQAGVYTKDINKILEAVEDLEVGGVMINDTATYRVDHLPYGGNKLSGLGREGVKFAMEDMLSIKMVMINRN</sequence>
<dbReference type="InterPro" id="IPR051020">
    <property type="entry name" value="ALDH-related_metabolic_enz"/>
</dbReference>